<reference evidence="2 3" key="1">
    <citation type="journal article" date="2011" name="J. Gen. Appl. Microbiol.">
        <title>Draft genome sequencing of the enigmatic basidiomycete Mixia osmundae.</title>
        <authorList>
            <person name="Nishida H."/>
            <person name="Nagatsuka Y."/>
            <person name="Sugiyama J."/>
        </authorList>
    </citation>
    <scope>NUCLEOTIDE SEQUENCE [LARGE SCALE GENOMIC DNA]</scope>
    <source>
        <strain evidence="3">CBS 9802 / IAM 14324 / JCM 22182 / KY 12970</strain>
    </source>
</reference>
<dbReference type="EMBL" id="BABT02000157">
    <property type="protein sequence ID" value="GAA98701.1"/>
    <property type="molecule type" value="Genomic_DNA"/>
</dbReference>
<dbReference type="eggNOG" id="ENOG502S534">
    <property type="taxonomic scope" value="Eukaryota"/>
</dbReference>
<dbReference type="STRING" id="764103.G7E791"/>
<evidence type="ECO:0000313" key="3">
    <source>
        <dbReference type="Proteomes" id="UP000009131"/>
    </source>
</evidence>
<dbReference type="PANTHER" id="PTHR35393">
    <property type="entry name" value="CHROMOSOME 1, WHOLE GENOME SHOTGUN SEQUENCE"/>
    <property type="match status" value="1"/>
</dbReference>
<dbReference type="PANTHER" id="PTHR35393:SF1">
    <property type="entry name" value="SNOAL-LIKE DOMAIN-CONTAINING PROTEIN"/>
    <property type="match status" value="1"/>
</dbReference>
<dbReference type="Proteomes" id="UP000009131">
    <property type="component" value="Unassembled WGS sequence"/>
</dbReference>
<sequence>MDDPAREVSSVIESLLAAPSPDRLNETLQQYYTSDAAFEHPLCRVASRPQSIKAIANIYLWYHTIADVVKTDVKSVAFDEANSRLYLDVTRIVNLRITPFKPVRLRLIIVLNLAKGRDGKLRIRKQEDLYQPESLALFGLPGSSSLVLILKHTATFACNVAVQLARTVGMFR</sequence>
<keyword evidence="3" id="KW-1185">Reference proteome</keyword>
<accession>G7E791</accession>
<proteinExistence type="predicted"/>
<name>G7E791_MIXOS</name>
<comment type="caution">
    <text evidence="2">The sequence shown here is derived from an EMBL/GenBank/DDBJ whole genome shotgun (WGS) entry which is preliminary data.</text>
</comment>
<dbReference type="InParanoid" id="G7E791"/>
<dbReference type="HOGENOM" id="CLU_079426_1_0_1"/>
<dbReference type="AlphaFoldDB" id="G7E791"/>
<dbReference type="InterPro" id="IPR057514">
    <property type="entry name" value="NTF2_SigF"/>
</dbReference>
<reference evidence="2 3" key="2">
    <citation type="journal article" date="2012" name="Open Biol.">
        <title>Characteristics of nucleosomes and linker DNA regions on the genome of the basidiomycete Mixia osmundae revealed by mono- and dinucleosome mapping.</title>
        <authorList>
            <person name="Nishida H."/>
            <person name="Kondo S."/>
            <person name="Matsumoto T."/>
            <person name="Suzuki Y."/>
            <person name="Yoshikawa H."/>
            <person name="Taylor T.D."/>
            <person name="Sugiyama J."/>
        </authorList>
    </citation>
    <scope>NUCLEOTIDE SEQUENCE [LARGE SCALE GENOMIC DNA]</scope>
    <source>
        <strain evidence="3">CBS 9802 / IAM 14324 / JCM 22182 / KY 12970</strain>
    </source>
</reference>
<dbReference type="OMA" id="MSQIFTI"/>
<dbReference type="RefSeq" id="XP_014570557.1">
    <property type="nucleotide sequence ID" value="XM_014715071.1"/>
</dbReference>
<evidence type="ECO:0000259" key="1">
    <source>
        <dbReference type="Pfam" id="PF24840"/>
    </source>
</evidence>
<evidence type="ECO:0000313" key="2">
    <source>
        <dbReference type="EMBL" id="GAA98701.1"/>
    </source>
</evidence>
<feature type="domain" description="SigF-like NTF2-like" evidence="1">
    <location>
        <begin position="1"/>
        <end position="170"/>
    </location>
</feature>
<gene>
    <name evidence="2" type="primary">Mo05389</name>
    <name evidence="2" type="ORF">E5Q_05389</name>
</gene>
<dbReference type="Pfam" id="PF24840">
    <property type="entry name" value="NTF2_SigF"/>
    <property type="match status" value="1"/>
</dbReference>
<organism evidence="2 3">
    <name type="scientific">Mixia osmundae (strain CBS 9802 / IAM 14324 / JCM 22182 / KY 12970)</name>
    <dbReference type="NCBI Taxonomy" id="764103"/>
    <lineage>
        <taxon>Eukaryota</taxon>
        <taxon>Fungi</taxon>
        <taxon>Dikarya</taxon>
        <taxon>Basidiomycota</taxon>
        <taxon>Pucciniomycotina</taxon>
        <taxon>Mixiomycetes</taxon>
        <taxon>Mixiales</taxon>
        <taxon>Mixiaceae</taxon>
        <taxon>Mixia</taxon>
    </lineage>
</organism>
<dbReference type="OrthoDB" id="2344312at2759"/>
<protein>
    <recommendedName>
        <fullName evidence="1">SigF-like NTF2-like domain-containing protein</fullName>
    </recommendedName>
</protein>